<feature type="region of interest" description="Disordered" evidence="1">
    <location>
        <begin position="1"/>
        <end position="22"/>
    </location>
</feature>
<organism evidence="2 3">
    <name type="scientific">Diaporthe vaccinii</name>
    <dbReference type="NCBI Taxonomy" id="105482"/>
    <lineage>
        <taxon>Eukaryota</taxon>
        <taxon>Fungi</taxon>
        <taxon>Dikarya</taxon>
        <taxon>Ascomycota</taxon>
        <taxon>Pezizomycotina</taxon>
        <taxon>Sordariomycetes</taxon>
        <taxon>Sordariomycetidae</taxon>
        <taxon>Diaporthales</taxon>
        <taxon>Diaporthaceae</taxon>
        <taxon>Diaporthe</taxon>
        <taxon>Diaporthe eres species complex</taxon>
    </lineage>
</organism>
<name>A0ABR4EMS7_9PEZI</name>
<accession>A0ABR4EMS7</accession>
<sequence>MAANNPNLPSSDDQLPPPKPAHPSSLTAKCHCGRINVEIPSLPTKINECRCSICYRYGAQWAYYHYEDVNVVVNVHASRSAPKNSPIQQDTHTAKEGSEGGISLPYYVRDDSDGHLGFYFCGHCGCLTHWAPTEAGLAWLEEERREKGPNAPWKKVGVNSRMLAPHLLEGVEKKAGPLGELSGWDFKHARGPSC</sequence>
<evidence type="ECO:0000313" key="2">
    <source>
        <dbReference type="EMBL" id="KAL2283743.1"/>
    </source>
</evidence>
<dbReference type="SUPFAM" id="SSF51316">
    <property type="entry name" value="Mss4-like"/>
    <property type="match status" value="1"/>
</dbReference>
<keyword evidence="3" id="KW-1185">Reference proteome</keyword>
<feature type="region of interest" description="Disordered" evidence="1">
    <location>
        <begin position="80"/>
        <end position="99"/>
    </location>
</feature>
<reference evidence="2 3" key="1">
    <citation type="submission" date="2024-03" db="EMBL/GenBank/DDBJ databases">
        <title>A high-quality draft genome sequence of Diaporthe vaccinii, a causative agent of upright dieback and viscid rot disease in cranberry plants.</title>
        <authorList>
            <person name="Sarrasin M."/>
            <person name="Lang B.F."/>
            <person name="Burger G."/>
        </authorList>
    </citation>
    <scope>NUCLEOTIDE SEQUENCE [LARGE SCALE GENOMIC DNA]</scope>
    <source>
        <strain evidence="2 3">IS7</strain>
    </source>
</reference>
<proteinExistence type="predicted"/>
<dbReference type="Proteomes" id="UP001600888">
    <property type="component" value="Unassembled WGS sequence"/>
</dbReference>
<protein>
    <recommendedName>
        <fullName evidence="4">CENP-V/GFA domain-containing protein</fullName>
    </recommendedName>
</protein>
<feature type="compositionally biased region" description="Polar residues" evidence="1">
    <location>
        <begin position="1"/>
        <end position="13"/>
    </location>
</feature>
<evidence type="ECO:0000256" key="1">
    <source>
        <dbReference type="SAM" id="MobiDB-lite"/>
    </source>
</evidence>
<dbReference type="InterPro" id="IPR011057">
    <property type="entry name" value="Mss4-like_sf"/>
</dbReference>
<feature type="compositionally biased region" description="Polar residues" evidence="1">
    <location>
        <begin position="81"/>
        <end position="91"/>
    </location>
</feature>
<dbReference type="EMBL" id="JBAWTH010000041">
    <property type="protein sequence ID" value="KAL2283743.1"/>
    <property type="molecule type" value="Genomic_DNA"/>
</dbReference>
<evidence type="ECO:0000313" key="3">
    <source>
        <dbReference type="Proteomes" id="UP001600888"/>
    </source>
</evidence>
<evidence type="ECO:0008006" key="4">
    <source>
        <dbReference type="Google" id="ProtNLM"/>
    </source>
</evidence>
<dbReference type="Gene3D" id="2.170.150.70">
    <property type="match status" value="1"/>
</dbReference>
<comment type="caution">
    <text evidence="2">The sequence shown here is derived from an EMBL/GenBank/DDBJ whole genome shotgun (WGS) entry which is preliminary data.</text>
</comment>
<gene>
    <name evidence="2" type="ORF">FJTKL_09781</name>
</gene>